<comment type="caution">
    <text evidence="1">The sequence shown here is derived from an EMBL/GenBank/DDBJ whole genome shotgun (WGS) entry which is preliminary data.</text>
</comment>
<keyword evidence="2" id="KW-1185">Reference proteome</keyword>
<proteinExistence type="predicted"/>
<dbReference type="EMBL" id="JACXYZ010000001">
    <property type="protein sequence ID" value="MBD3923573.1"/>
    <property type="molecule type" value="Genomic_DNA"/>
</dbReference>
<accession>A0ABR8N5Z3</accession>
<sequence length="195" mass="20825">MPLFGRSKDDAPPLLVDVHLAARVQPVHRGEIYEEPLQAAFDQFLPGSKVVGGGSQLDPTQGVLSCDLEVELCGDRDKGLDVLVKVLEHYGAPVGSSYTVGDEATVPFGRTHGVALSLDGTSLPAEVYATNDVNELIGALTTELGEVATLQSWWEGPQRTNLYFYGNDAAQIRDVLSSAASRFPLAQSSLVEDIA</sequence>
<dbReference type="Proteomes" id="UP000618818">
    <property type="component" value="Unassembled WGS sequence"/>
</dbReference>
<evidence type="ECO:0000313" key="1">
    <source>
        <dbReference type="EMBL" id="MBD3923573.1"/>
    </source>
</evidence>
<reference evidence="1 2" key="1">
    <citation type="submission" date="2020-09" db="EMBL/GenBank/DDBJ databases">
        <title>novel species in genus Nocardioides.</title>
        <authorList>
            <person name="Zhang G."/>
        </authorList>
    </citation>
    <scope>NUCLEOTIDE SEQUENCE [LARGE SCALE GENOMIC DNA]</scope>
    <source>
        <strain evidence="1 2">KCTC 39551</strain>
    </source>
</reference>
<evidence type="ECO:0000313" key="2">
    <source>
        <dbReference type="Proteomes" id="UP000618818"/>
    </source>
</evidence>
<gene>
    <name evidence="1" type="ORF">IEZ26_02995</name>
</gene>
<protein>
    <submittedName>
        <fullName evidence="1">Uncharacterized protein</fullName>
    </submittedName>
</protein>
<dbReference type="RefSeq" id="WP_191193430.1">
    <property type="nucleotide sequence ID" value="NZ_JACXYZ010000001.1"/>
</dbReference>
<name>A0ABR8N5Z3_9ACTN</name>
<organism evidence="1 2">
    <name type="scientific">Nocardioides cavernae</name>
    <dbReference type="NCBI Taxonomy" id="1921566"/>
    <lineage>
        <taxon>Bacteria</taxon>
        <taxon>Bacillati</taxon>
        <taxon>Actinomycetota</taxon>
        <taxon>Actinomycetes</taxon>
        <taxon>Propionibacteriales</taxon>
        <taxon>Nocardioidaceae</taxon>
        <taxon>Nocardioides</taxon>
    </lineage>
</organism>